<dbReference type="Proteomes" id="UP000053923">
    <property type="component" value="Unassembled WGS sequence"/>
</dbReference>
<feature type="region of interest" description="Disordered" evidence="1">
    <location>
        <begin position="1"/>
        <end position="37"/>
    </location>
</feature>
<dbReference type="PANTHER" id="PTHR34989">
    <property type="entry name" value="PROTEIN HDED"/>
    <property type="match status" value="1"/>
</dbReference>
<evidence type="ECO:0000256" key="2">
    <source>
        <dbReference type="SAM" id="Phobius"/>
    </source>
</evidence>
<feature type="transmembrane region" description="Helical" evidence="2">
    <location>
        <begin position="189"/>
        <end position="210"/>
    </location>
</feature>
<dbReference type="AlphaFoldDB" id="A0A124G8P7"/>
<dbReference type="OrthoDB" id="3577181at2"/>
<evidence type="ECO:0000313" key="3">
    <source>
        <dbReference type="EMBL" id="KUL26635.1"/>
    </source>
</evidence>
<feature type="transmembrane region" description="Helical" evidence="2">
    <location>
        <begin position="133"/>
        <end position="155"/>
    </location>
</feature>
<keyword evidence="4" id="KW-1185">Reference proteome</keyword>
<feature type="transmembrane region" description="Helical" evidence="2">
    <location>
        <begin position="167"/>
        <end position="183"/>
    </location>
</feature>
<organism evidence="3 4">
    <name type="scientific">Streptomyces regalis</name>
    <dbReference type="NCBI Taxonomy" id="68262"/>
    <lineage>
        <taxon>Bacteria</taxon>
        <taxon>Bacillati</taxon>
        <taxon>Actinomycetota</taxon>
        <taxon>Actinomycetes</taxon>
        <taxon>Kitasatosporales</taxon>
        <taxon>Streptomycetaceae</taxon>
        <taxon>Streptomyces</taxon>
    </lineage>
</organism>
<reference evidence="4" key="1">
    <citation type="submission" date="2015-10" db="EMBL/GenBank/DDBJ databases">
        <authorList>
            <person name="Ju K.-S."/>
            <person name="Doroghazi J.R."/>
            <person name="Metcalf W.W."/>
        </authorList>
    </citation>
    <scope>NUCLEOTIDE SEQUENCE [LARGE SCALE GENOMIC DNA]</scope>
    <source>
        <strain evidence="4">NRRL 3151</strain>
    </source>
</reference>
<feature type="transmembrane region" description="Helical" evidence="2">
    <location>
        <begin position="78"/>
        <end position="101"/>
    </location>
</feature>
<keyword evidence="2" id="KW-0472">Membrane</keyword>
<dbReference type="Pfam" id="PF03729">
    <property type="entry name" value="DUF308"/>
    <property type="match status" value="2"/>
</dbReference>
<keyword evidence="2" id="KW-1133">Transmembrane helix</keyword>
<dbReference type="GO" id="GO:0005886">
    <property type="term" value="C:plasma membrane"/>
    <property type="evidence" value="ECO:0007669"/>
    <property type="project" value="TreeGrafter"/>
</dbReference>
<dbReference type="InterPro" id="IPR005325">
    <property type="entry name" value="DUF308_memb"/>
</dbReference>
<proteinExistence type="predicted"/>
<keyword evidence="2" id="KW-0812">Transmembrane</keyword>
<protein>
    <recommendedName>
        <fullName evidence="5">HdeD family acid-resistance protein</fullName>
    </recommendedName>
</protein>
<feature type="transmembrane region" description="Helical" evidence="2">
    <location>
        <begin position="50"/>
        <end position="72"/>
    </location>
</feature>
<dbReference type="RefSeq" id="WP_062708486.1">
    <property type="nucleotide sequence ID" value="NZ_LLZG01000361.1"/>
</dbReference>
<evidence type="ECO:0000313" key="4">
    <source>
        <dbReference type="Proteomes" id="UP000053923"/>
    </source>
</evidence>
<gene>
    <name evidence="3" type="ORF">ADL12_32275</name>
</gene>
<dbReference type="PANTHER" id="PTHR34989:SF1">
    <property type="entry name" value="PROTEIN HDED"/>
    <property type="match status" value="1"/>
</dbReference>
<dbReference type="InterPro" id="IPR052712">
    <property type="entry name" value="Acid_resist_chaperone_HdeD"/>
</dbReference>
<comment type="caution">
    <text evidence="3">The sequence shown here is derived from an EMBL/GenBank/DDBJ whole genome shotgun (WGS) entry which is preliminary data.</text>
</comment>
<evidence type="ECO:0008006" key="5">
    <source>
        <dbReference type="Google" id="ProtNLM"/>
    </source>
</evidence>
<sequence length="226" mass="24218">MSEAPTGSPYGRDYDDRRVHSGHPPGPPGSGTSHEPEPPFEGVLHALSRAAWQIVLVTGVASLALGILVLVWPGAPLFASAVLFGLYLLISGVFQLVSAFGTHRTTSLRVLAFISGSLSVVLGLFCFRRPMQSILLLALWIGIGWVIRGITQTVAAASDKSMPARGWHILLGVITFVGGIVLIDSPIESVTVLMLLAGWWLVAVGIVEIVTGIRMRMRARQVPHEL</sequence>
<feature type="transmembrane region" description="Helical" evidence="2">
    <location>
        <begin position="108"/>
        <end position="127"/>
    </location>
</feature>
<accession>A0A124G8P7</accession>
<evidence type="ECO:0000256" key="1">
    <source>
        <dbReference type="SAM" id="MobiDB-lite"/>
    </source>
</evidence>
<name>A0A124G8P7_9ACTN</name>
<dbReference type="EMBL" id="LLZG01000361">
    <property type="protein sequence ID" value="KUL26635.1"/>
    <property type="molecule type" value="Genomic_DNA"/>
</dbReference>